<dbReference type="Proteomes" id="UP001546774">
    <property type="component" value="Unassembled WGS sequence"/>
</dbReference>
<protein>
    <submittedName>
        <fullName evidence="1">PqqD family protein</fullName>
    </submittedName>
</protein>
<dbReference type="InterPro" id="IPR008792">
    <property type="entry name" value="PQQD"/>
</dbReference>
<proteinExistence type="predicted"/>
<reference evidence="1" key="1">
    <citation type="submission" date="2024-03" db="EMBL/GenBank/DDBJ databases">
        <title>Human intestinal bacterial collection.</title>
        <authorList>
            <person name="Pauvert C."/>
            <person name="Hitch T.C.A."/>
            <person name="Clavel T."/>
        </authorList>
    </citation>
    <scope>NUCLEOTIDE SEQUENCE [LARGE SCALE GENOMIC DNA]</scope>
    <source>
        <strain evidence="1">CLA-AA-H89B</strain>
    </source>
</reference>
<comment type="caution">
    <text evidence="1">The sequence shown here is derived from an EMBL/GenBank/DDBJ whole genome shotgun (WGS) entry which is preliminary data.</text>
</comment>
<organism evidence="1 2">
    <name type="scientific">Lachnospira intestinalis</name>
    <dbReference type="NCBI Taxonomy" id="3133158"/>
    <lineage>
        <taxon>Bacteria</taxon>
        <taxon>Bacillati</taxon>
        <taxon>Bacillota</taxon>
        <taxon>Clostridia</taxon>
        <taxon>Lachnospirales</taxon>
        <taxon>Lachnospiraceae</taxon>
        <taxon>Lachnospira</taxon>
    </lineage>
</organism>
<name>A0ABV1H426_9FIRM</name>
<gene>
    <name evidence="1" type="ORF">WMO37_05425</name>
</gene>
<evidence type="ECO:0000313" key="1">
    <source>
        <dbReference type="EMBL" id="MEQ2554460.1"/>
    </source>
</evidence>
<dbReference type="InterPro" id="IPR041881">
    <property type="entry name" value="PqqD_sf"/>
</dbReference>
<dbReference type="Gene3D" id="1.10.10.1150">
    <property type="entry name" value="Coenzyme PQQ synthesis protein D (PqqD)"/>
    <property type="match status" value="1"/>
</dbReference>
<dbReference type="EMBL" id="JBBMFS010000003">
    <property type="protein sequence ID" value="MEQ2554460.1"/>
    <property type="molecule type" value="Genomic_DNA"/>
</dbReference>
<evidence type="ECO:0000313" key="2">
    <source>
        <dbReference type="Proteomes" id="UP001546774"/>
    </source>
</evidence>
<sequence length="118" mass="13881">MAKKTSKKDLRNYLDFIPVHHEQYSYTVSDNGAVTVYVENKGVFNKIAQVVFKKPRISQIHLDEMGNFIWPLMDGKNTVYDIAEQVKAHFGEKAEPLYNRLVQYMRNLESYGFIRFKE</sequence>
<keyword evidence="2" id="KW-1185">Reference proteome</keyword>
<accession>A0ABV1H426</accession>
<dbReference type="Pfam" id="PF05402">
    <property type="entry name" value="PqqD"/>
    <property type="match status" value="1"/>
</dbReference>